<dbReference type="Pfam" id="PF00749">
    <property type="entry name" value="tRNA-synt_1c"/>
    <property type="match status" value="1"/>
</dbReference>
<dbReference type="Proteomes" id="UP001055101">
    <property type="component" value="Unassembled WGS sequence"/>
</dbReference>
<feature type="binding site" evidence="8">
    <location>
        <position position="283"/>
    </location>
    <ligand>
        <name>ATP</name>
        <dbReference type="ChEBI" id="CHEBI:30616"/>
    </ligand>
</feature>
<accession>A0ABQ4TPC7</accession>
<name>A0ABQ4TPC7_9HYPH</name>
<dbReference type="InterPro" id="IPR045462">
    <property type="entry name" value="aa-tRNA-synth_I_cd-bd"/>
</dbReference>
<dbReference type="Gene3D" id="1.10.10.350">
    <property type="match status" value="1"/>
</dbReference>
<dbReference type="PANTHER" id="PTHR43311">
    <property type="entry name" value="GLUTAMATE--TRNA LIGASE"/>
    <property type="match status" value="1"/>
</dbReference>
<organism evidence="11 12">
    <name type="scientific">Methylobacterium thuringiense</name>
    <dbReference type="NCBI Taxonomy" id="1003091"/>
    <lineage>
        <taxon>Bacteria</taxon>
        <taxon>Pseudomonadati</taxon>
        <taxon>Pseudomonadota</taxon>
        <taxon>Alphaproteobacteria</taxon>
        <taxon>Hyphomicrobiales</taxon>
        <taxon>Methylobacteriaceae</taxon>
        <taxon>Methylobacterium</taxon>
    </lineage>
</organism>
<comment type="caution">
    <text evidence="11">The sequence shown here is derived from an EMBL/GenBank/DDBJ whole genome shotgun (WGS) entry which is preliminary data.</text>
</comment>
<feature type="domain" description="Glutamyl/glutaminyl-tRNA synthetase class Ib catalytic" evidence="9">
    <location>
        <begin position="45"/>
        <end position="346"/>
    </location>
</feature>
<gene>
    <name evidence="11" type="primary">gltX1</name>
    <name evidence="8" type="synonym">gltX</name>
    <name evidence="11" type="ORF">EKPJFOCH_2963</name>
</gene>
<dbReference type="SUPFAM" id="SSF52374">
    <property type="entry name" value="Nucleotidylyl transferase"/>
    <property type="match status" value="1"/>
</dbReference>
<feature type="domain" description="Aminoacyl-tRNA synthetase class I anticodon-binding" evidence="10">
    <location>
        <begin position="426"/>
        <end position="483"/>
    </location>
</feature>
<keyword evidence="2 8" id="KW-0963">Cytoplasm</keyword>
<dbReference type="HAMAP" id="MF_00022">
    <property type="entry name" value="Glu_tRNA_synth_type1"/>
    <property type="match status" value="1"/>
</dbReference>
<evidence type="ECO:0000256" key="6">
    <source>
        <dbReference type="ARBA" id="ARBA00022917"/>
    </source>
</evidence>
<dbReference type="InterPro" id="IPR020751">
    <property type="entry name" value="aa-tRNA-synth_I_codon-bd_sub2"/>
</dbReference>
<dbReference type="InterPro" id="IPR001412">
    <property type="entry name" value="aa-tRNA-synth_I_CS"/>
</dbReference>
<dbReference type="InterPro" id="IPR049940">
    <property type="entry name" value="GluQ/Sye"/>
</dbReference>
<evidence type="ECO:0000256" key="4">
    <source>
        <dbReference type="ARBA" id="ARBA00022741"/>
    </source>
</evidence>
<dbReference type="GO" id="GO:0016874">
    <property type="term" value="F:ligase activity"/>
    <property type="evidence" value="ECO:0007669"/>
    <property type="project" value="UniProtKB-KW"/>
</dbReference>
<proteinExistence type="inferred from homology"/>
<dbReference type="InterPro" id="IPR014729">
    <property type="entry name" value="Rossmann-like_a/b/a_fold"/>
</dbReference>
<keyword evidence="7 8" id="KW-0030">Aminoacyl-tRNA synthetase</keyword>
<dbReference type="EC" id="6.1.1.17" evidence="8"/>
<keyword evidence="3 8" id="KW-0436">Ligase</keyword>
<keyword evidence="5 8" id="KW-0067">ATP-binding</keyword>
<dbReference type="NCBIfam" id="TIGR00464">
    <property type="entry name" value="gltX_bact"/>
    <property type="match status" value="1"/>
</dbReference>
<comment type="catalytic activity">
    <reaction evidence="8">
        <text>tRNA(Glu) + L-glutamate + ATP = L-glutamyl-tRNA(Glu) + AMP + diphosphate</text>
        <dbReference type="Rhea" id="RHEA:23540"/>
        <dbReference type="Rhea" id="RHEA-COMP:9663"/>
        <dbReference type="Rhea" id="RHEA-COMP:9680"/>
        <dbReference type="ChEBI" id="CHEBI:29985"/>
        <dbReference type="ChEBI" id="CHEBI:30616"/>
        <dbReference type="ChEBI" id="CHEBI:33019"/>
        <dbReference type="ChEBI" id="CHEBI:78442"/>
        <dbReference type="ChEBI" id="CHEBI:78520"/>
        <dbReference type="ChEBI" id="CHEBI:456215"/>
        <dbReference type="EC" id="6.1.1.17"/>
    </reaction>
</comment>
<evidence type="ECO:0000256" key="5">
    <source>
        <dbReference type="ARBA" id="ARBA00022840"/>
    </source>
</evidence>
<dbReference type="PRINTS" id="PR00987">
    <property type="entry name" value="TRNASYNTHGLU"/>
</dbReference>
<feature type="short sequence motif" description="'KMSKS' region" evidence="8">
    <location>
        <begin position="280"/>
        <end position="284"/>
    </location>
</feature>
<reference evidence="11" key="1">
    <citation type="journal article" date="2021" name="Front. Microbiol.">
        <title>Comprehensive Comparative Genomics and Phenotyping of Methylobacterium Species.</title>
        <authorList>
            <person name="Alessa O."/>
            <person name="Ogura Y."/>
            <person name="Fujitani Y."/>
            <person name="Takami H."/>
            <person name="Hayashi T."/>
            <person name="Sahin N."/>
            <person name="Tani A."/>
        </authorList>
    </citation>
    <scope>NUCLEOTIDE SEQUENCE</scope>
    <source>
        <strain evidence="11">DSM 23674</strain>
    </source>
</reference>
<evidence type="ECO:0000256" key="7">
    <source>
        <dbReference type="ARBA" id="ARBA00023146"/>
    </source>
</evidence>
<evidence type="ECO:0000313" key="12">
    <source>
        <dbReference type="Proteomes" id="UP001055101"/>
    </source>
</evidence>
<dbReference type="Gene3D" id="3.40.50.620">
    <property type="entry name" value="HUPs"/>
    <property type="match status" value="1"/>
</dbReference>
<reference evidence="11" key="2">
    <citation type="submission" date="2021-08" db="EMBL/GenBank/DDBJ databases">
        <authorList>
            <person name="Tani A."/>
            <person name="Ola A."/>
            <person name="Ogura Y."/>
            <person name="Katsura K."/>
            <person name="Hayashi T."/>
        </authorList>
    </citation>
    <scope>NUCLEOTIDE SEQUENCE</scope>
    <source>
        <strain evidence="11">DSM 23674</strain>
    </source>
</reference>
<comment type="subcellular location">
    <subcellularLocation>
        <location evidence="8">Cytoplasm</location>
    </subcellularLocation>
</comment>
<dbReference type="InterPro" id="IPR000924">
    <property type="entry name" value="Glu/Gln-tRNA-synth"/>
</dbReference>
<dbReference type="EMBL" id="BPRA01000014">
    <property type="protein sequence ID" value="GJE56457.1"/>
    <property type="molecule type" value="Genomic_DNA"/>
</dbReference>
<evidence type="ECO:0000259" key="10">
    <source>
        <dbReference type="Pfam" id="PF19269"/>
    </source>
</evidence>
<dbReference type="PROSITE" id="PS00178">
    <property type="entry name" value="AA_TRNA_LIGASE_I"/>
    <property type="match status" value="1"/>
</dbReference>
<comment type="caution">
    <text evidence="8">Lacks conserved residue(s) required for the propagation of feature annotation.</text>
</comment>
<dbReference type="Pfam" id="PF19269">
    <property type="entry name" value="Anticodon_2"/>
    <property type="match status" value="1"/>
</dbReference>
<evidence type="ECO:0000259" key="9">
    <source>
        <dbReference type="Pfam" id="PF00749"/>
    </source>
</evidence>
<dbReference type="InterPro" id="IPR004527">
    <property type="entry name" value="Glu-tRNA-ligase_bac/mito"/>
</dbReference>
<dbReference type="InterPro" id="IPR020058">
    <property type="entry name" value="Glu/Gln-tRNA-synth_Ib_cat-dom"/>
</dbReference>
<dbReference type="SUPFAM" id="SSF48163">
    <property type="entry name" value="An anticodon-binding domain of class I aminoacyl-tRNA synthetases"/>
    <property type="match status" value="1"/>
</dbReference>
<comment type="function">
    <text evidence="8">Catalyzes the attachment of glutamate to tRNA(Glu) in a two-step reaction: glutamate is first activated by ATP to form Glu-AMP and then transferred to the acceptor end of tRNA(Glu).</text>
</comment>
<evidence type="ECO:0000256" key="3">
    <source>
        <dbReference type="ARBA" id="ARBA00022598"/>
    </source>
</evidence>
<keyword evidence="6 8" id="KW-0648">Protein biosynthesis</keyword>
<evidence type="ECO:0000313" key="11">
    <source>
        <dbReference type="EMBL" id="GJE56457.1"/>
    </source>
</evidence>
<evidence type="ECO:0000256" key="1">
    <source>
        <dbReference type="ARBA" id="ARBA00007894"/>
    </source>
</evidence>
<evidence type="ECO:0000256" key="8">
    <source>
        <dbReference type="HAMAP-Rule" id="MF_00022"/>
    </source>
</evidence>
<evidence type="ECO:0000256" key="2">
    <source>
        <dbReference type="ARBA" id="ARBA00022490"/>
    </source>
</evidence>
<comment type="similarity">
    <text evidence="1 8">Belongs to the class-I aminoacyl-tRNA synthetase family. Glutamate--tRNA ligase type 1 subfamily.</text>
</comment>
<keyword evidence="12" id="KW-1185">Reference proteome</keyword>
<feature type="short sequence motif" description="'HIGH' region" evidence="8">
    <location>
        <begin position="49"/>
        <end position="59"/>
    </location>
</feature>
<sequence>MRGRFMLTVAYGPTHTVSIQGSIGRPPSQGRPNPLGVAAMTTPLVRFAPSPTGFLHIGNARPALLNFLFARKTLGRFLLRLDDTDRARSTAAFAQAIQEDLAWLGIVPDLFARQSERTPSHDAAKEKLIAQGRLYPCYETAEELDRRRKRQLGRGLPPIYDRAALALSDAEKSALEAEGRRPHWRFKLDPVVVAWTDLVRGESHVDCASLSDPVLIREDGSALYTLPSVVDDAEMGVTHIIRGEDHVTNTGVQVQLFQALGYPVPVFAHHNLLTTADGEGLSKRLGHLSLRGLREAGYEPASVAALAALTGTSEAVRPVASLDYLASLVDLGRISRAPAKFDPAELDGINAQLVHAMPFAEARDRLIAMEVPEETSESFWEAVKANLVKVGDAALWWRIVAGPVSPVISDPDFAAKALALLPEGAFDGGTWKSWTEAVKRETGAKGRALFMPLRQALTGLDHGPDLARLLPLIGRGRAARRLAGEAA</sequence>
<dbReference type="PANTHER" id="PTHR43311:SF2">
    <property type="entry name" value="GLUTAMATE--TRNA LIGASE, MITOCHONDRIAL-RELATED"/>
    <property type="match status" value="1"/>
</dbReference>
<comment type="subunit">
    <text evidence="8">Monomer.</text>
</comment>
<keyword evidence="4 8" id="KW-0547">Nucleotide-binding</keyword>
<dbReference type="InterPro" id="IPR008925">
    <property type="entry name" value="aa_tRNA-synth_I_cd-bd_sf"/>
</dbReference>
<protein>
    <recommendedName>
        <fullName evidence="8">Glutamate--tRNA ligase</fullName>
        <ecNumber evidence="8">6.1.1.17</ecNumber>
    </recommendedName>
    <alternativeName>
        <fullName evidence="8">Glutamyl-tRNA synthetase</fullName>
        <shortName evidence="8">GluRS</shortName>
    </alternativeName>
</protein>